<protein>
    <submittedName>
        <fullName evidence="1">Uncharacterized protein</fullName>
    </submittedName>
</protein>
<keyword evidence="2" id="KW-1185">Reference proteome</keyword>
<evidence type="ECO:0000313" key="2">
    <source>
        <dbReference type="Proteomes" id="UP001472677"/>
    </source>
</evidence>
<proteinExistence type="predicted"/>
<organism evidence="1 2">
    <name type="scientific">Hibiscus sabdariffa</name>
    <name type="common">roselle</name>
    <dbReference type="NCBI Taxonomy" id="183260"/>
    <lineage>
        <taxon>Eukaryota</taxon>
        <taxon>Viridiplantae</taxon>
        <taxon>Streptophyta</taxon>
        <taxon>Embryophyta</taxon>
        <taxon>Tracheophyta</taxon>
        <taxon>Spermatophyta</taxon>
        <taxon>Magnoliopsida</taxon>
        <taxon>eudicotyledons</taxon>
        <taxon>Gunneridae</taxon>
        <taxon>Pentapetalae</taxon>
        <taxon>rosids</taxon>
        <taxon>malvids</taxon>
        <taxon>Malvales</taxon>
        <taxon>Malvaceae</taxon>
        <taxon>Malvoideae</taxon>
        <taxon>Hibiscus</taxon>
    </lineage>
</organism>
<evidence type="ECO:0000313" key="1">
    <source>
        <dbReference type="EMBL" id="KAK8490292.1"/>
    </source>
</evidence>
<dbReference type="EMBL" id="JBBPBM010000866">
    <property type="protein sequence ID" value="KAK8490292.1"/>
    <property type="molecule type" value="Genomic_DNA"/>
</dbReference>
<gene>
    <name evidence="1" type="ORF">V6N12_012427</name>
</gene>
<comment type="caution">
    <text evidence="1">The sequence shown here is derived from an EMBL/GenBank/DDBJ whole genome shotgun (WGS) entry which is preliminary data.</text>
</comment>
<reference evidence="1 2" key="1">
    <citation type="journal article" date="2024" name="G3 (Bethesda)">
        <title>Genome assembly of Hibiscus sabdariffa L. provides insights into metabolisms of medicinal natural products.</title>
        <authorList>
            <person name="Kim T."/>
        </authorList>
    </citation>
    <scope>NUCLEOTIDE SEQUENCE [LARGE SCALE GENOMIC DNA]</scope>
    <source>
        <strain evidence="1">TK-2024</strain>
        <tissue evidence="1">Old leaves</tissue>
    </source>
</reference>
<dbReference type="Proteomes" id="UP001472677">
    <property type="component" value="Unassembled WGS sequence"/>
</dbReference>
<accession>A0ABR2ABN7</accession>
<name>A0ABR2ABN7_9ROSI</name>
<sequence length="138" mass="15659">MKLAVAVVFFFQTTPKGNYFSKLHADAVSICPIAWKLSKLVLRLLERALVLVAVVAVQRLQLLDHRLALFQETGPRVLCYPEEIGSRYFEPTWSNIGHVDSTRARQSVVKPILVTTIILSSPQLYHNQSMKLRNLTDI</sequence>